<evidence type="ECO:0000256" key="1">
    <source>
        <dbReference type="SAM" id="Coils"/>
    </source>
</evidence>
<dbReference type="PANTHER" id="PTHR43649:SF12">
    <property type="entry name" value="DIACETYLCHITOBIOSE BINDING PROTEIN DASA"/>
    <property type="match status" value="1"/>
</dbReference>
<reference evidence="4 5" key="1">
    <citation type="submission" date="2018-12" db="EMBL/GenBank/DDBJ databases">
        <title>Bacillus yapensis draft genome sequence.</title>
        <authorList>
            <person name="Yu L."/>
            <person name="Xu X."/>
            <person name="Tang X."/>
        </authorList>
    </citation>
    <scope>NUCLEOTIDE SEQUENCE [LARGE SCALE GENOMIC DNA]</scope>
    <source>
        <strain evidence="4 5">XXST-01</strain>
    </source>
</reference>
<evidence type="ECO:0000313" key="4">
    <source>
        <dbReference type="EMBL" id="RTR36106.1"/>
    </source>
</evidence>
<feature type="region of interest" description="Disordered" evidence="2">
    <location>
        <begin position="27"/>
        <end position="46"/>
    </location>
</feature>
<dbReference type="InterPro" id="IPR006059">
    <property type="entry name" value="SBP"/>
</dbReference>
<dbReference type="PROSITE" id="PS51257">
    <property type="entry name" value="PROKAR_LIPOPROTEIN"/>
    <property type="match status" value="1"/>
</dbReference>
<dbReference type="EMBL" id="RXNT01000001">
    <property type="protein sequence ID" value="RTR36106.1"/>
    <property type="molecule type" value="Genomic_DNA"/>
</dbReference>
<sequence>MKKPKFLAFMLTVLFIISSVLTGCSGTGPAGTEEAESGDSKDSSGKTVLNFWTPQWGEADAEWWEKNIEAYNKSQDKVEVKLEIVPGDAWDQKTVAAQAAGTSPDIATMNYNKIIFSAEQGKILPLDEYTDPAIWDDLYENIADFVTLDGKHYAYPMLAEPSAVLFYRKDLFEEAGLDPEKAPVTWDELIEYGKKLKKGNVFGLAAAGNAAEYGWTHWGFQAMVGQQPISEDWSEATIVNEPMKELITFWNDMYQSGIVPKQPLGGYTDIKPLAEGQVAMQINGSWAIGQLRNDYPDLLDNIGVAVVPTNDGNQDKPTASLGGWTLTIDGNSKHPKEAAEFIQWLLAGDEQIMVDFFKDVTKFSKFTARKSVDEVLAQDAEGANDPWRKLIAEEVVPYAVAEPIYAWEVSMAYATALERVMLEGQDVEKALQTAEKEINDYIKNNNYAGTNPKK</sequence>
<organism evidence="4 5">
    <name type="scientific">Bacillus yapensis</name>
    <dbReference type="NCBI Taxonomy" id="2492960"/>
    <lineage>
        <taxon>Bacteria</taxon>
        <taxon>Bacillati</taxon>
        <taxon>Bacillota</taxon>
        <taxon>Bacilli</taxon>
        <taxon>Bacillales</taxon>
        <taxon>Bacillaceae</taxon>
        <taxon>Bacillus</taxon>
    </lineage>
</organism>
<dbReference type="OrthoDB" id="9795467at2"/>
<evidence type="ECO:0000256" key="3">
    <source>
        <dbReference type="SAM" id="SignalP"/>
    </source>
</evidence>
<dbReference type="AlphaFoldDB" id="A0A3S0K5M4"/>
<feature type="coiled-coil region" evidence="1">
    <location>
        <begin position="417"/>
        <end position="444"/>
    </location>
</feature>
<dbReference type="CDD" id="cd14748">
    <property type="entry name" value="PBP2_UgpB"/>
    <property type="match status" value="1"/>
</dbReference>
<feature type="chain" id="PRO_5039334674" evidence="3">
    <location>
        <begin position="23"/>
        <end position="454"/>
    </location>
</feature>
<dbReference type="RefSeq" id="WP_126405313.1">
    <property type="nucleotide sequence ID" value="NZ_RXNT01000001.1"/>
</dbReference>
<dbReference type="Gene3D" id="3.40.190.10">
    <property type="entry name" value="Periplasmic binding protein-like II"/>
    <property type="match status" value="1"/>
</dbReference>
<keyword evidence="3" id="KW-0732">Signal</keyword>
<feature type="signal peptide" evidence="3">
    <location>
        <begin position="1"/>
        <end position="22"/>
    </location>
</feature>
<comment type="caution">
    <text evidence="4">The sequence shown here is derived from an EMBL/GenBank/DDBJ whole genome shotgun (WGS) entry which is preliminary data.</text>
</comment>
<dbReference type="InterPro" id="IPR050490">
    <property type="entry name" value="Bact_solute-bd_prot1"/>
</dbReference>
<evidence type="ECO:0000313" key="5">
    <source>
        <dbReference type="Proteomes" id="UP000271374"/>
    </source>
</evidence>
<dbReference type="Pfam" id="PF01547">
    <property type="entry name" value="SBP_bac_1"/>
    <property type="match status" value="1"/>
</dbReference>
<gene>
    <name evidence="4" type="ORF">EKG37_00680</name>
</gene>
<dbReference type="Proteomes" id="UP000271374">
    <property type="component" value="Unassembled WGS sequence"/>
</dbReference>
<evidence type="ECO:0000256" key="2">
    <source>
        <dbReference type="SAM" id="MobiDB-lite"/>
    </source>
</evidence>
<keyword evidence="5" id="KW-1185">Reference proteome</keyword>
<keyword evidence="1" id="KW-0175">Coiled coil</keyword>
<proteinExistence type="predicted"/>
<dbReference type="PANTHER" id="PTHR43649">
    <property type="entry name" value="ARABINOSE-BINDING PROTEIN-RELATED"/>
    <property type="match status" value="1"/>
</dbReference>
<accession>A0A3S0K5M4</accession>
<name>A0A3S0K5M4_9BACI</name>
<dbReference type="SUPFAM" id="SSF53850">
    <property type="entry name" value="Periplasmic binding protein-like II"/>
    <property type="match status" value="1"/>
</dbReference>
<protein>
    <submittedName>
        <fullName evidence="4">ABC transporter substrate-binding protein</fullName>
    </submittedName>
</protein>